<proteinExistence type="predicted"/>
<dbReference type="Proteomes" id="UP001227230">
    <property type="component" value="Chromosome 14"/>
</dbReference>
<gene>
    <name evidence="2" type="ORF">VitviT2T_021277</name>
</gene>
<dbReference type="EMBL" id="CP126661">
    <property type="protein sequence ID" value="WKA03148.1"/>
    <property type="molecule type" value="Genomic_DNA"/>
</dbReference>
<organism evidence="2 3">
    <name type="scientific">Vitis vinifera</name>
    <name type="common">Grape</name>
    <dbReference type="NCBI Taxonomy" id="29760"/>
    <lineage>
        <taxon>Eukaryota</taxon>
        <taxon>Viridiplantae</taxon>
        <taxon>Streptophyta</taxon>
        <taxon>Embryophyta</taxon>
        <taxon>Tracheophyta</taxon>
        <taxon>Spermatophyta</taxon>
        <taxon>Magnoliopsida</taxon>
        <taxon>eudicotyledons</taxon>
        <taxon>Gunneridae</taxon>
        <taxon>Pentapetalae</taxon>
        <taxon>rosids</taxon>
        <taxon>Vitales</taxon>
        <taxon>Vitaceae</taxon>
        <taxon>Viteae</taxon>
        <taxon>Vitis</taxon>
    </lineage>
</organism>
<protein>
    <submittedName>
        <fullName evidence="2">Uncharacterized protein</fullName>
    </submittedName>
</protein>
<keyword evidence="3" id="KW-1185">Reference proteome</keyword>
<accession>A0ABY9D857</accession>
<evidence type="ECO:0000313" key="3">
    <source>
        <dbReference type="Proteomes" id="UP001227230"/>
    </source>
</evidence>
<name>A0ABY9D857_VITVI</name>
<sequence>MAGDGGQSPAVEETVDRWWLCQQWCCCSGIVGSNGEMGSHHGDEGERNERREREIEREREREREREKKK</sequence>
<evidence type="ECO:0000313" key="2">
    <source>
        <dbReference type="EMBL" id="WKA03148.1"/>
    </source>
</evidence>
<evidence type="ECO:0000256" key="1">
    <source>
        <dbReference type="SAM" id="MobiDB-lite"/>
    </source>
</evidence>
<feature type="compositionally biased region" description="Basic and acidic residues" evidence="1">
    <location>
        <begin position="38"/>
        <end position="69"/>
    </location>
</feature>
<reference evidence="2 3" key="1">
    <citation type="journal article" date="2023" name="Hortic Res">
        <title>The complete reference genome for grapevine (Vitis vinifera L.) genetics and breeding.</title>
        <authorList>
            <person name="Shi X."/>
            <person name="Cao S."/>
            <person name="Wang X."/>
            <person name="Huang S."/>
            <person name="Wang Y."/>
            <person name="Liu Z."/>
            <person name="Liu W."/>
            <person name="Leng X."/>
            <person name="Peng Y."/>
            <person name="Wang N."/>
            <person name="Wang Y."/>
            <person name="Ma Z."/>
            <person name="Xu X."/>
            <person name="Zhang F."/>
            <person name="Xue H."/>
            <person name="Zhong H."/>
            <person name="Wang Y."/>
            <person name="Zhang K."/>
            <person name="Velt A."/>
            <person name="Avia K."/>
            <person name="Holtgrawe D."/>
            <person name="Grimplet J."/>
            <person name="Matus J.T."/>
            <person name="Ware D."/>
            <person name="Wu X."/>
            <person name="Wang H."/>
            <person name="Liu C."/>
            <person name="Fang Y."/>
            <person name="Rustenholz C."/>
            <person name="Cheng Z."/>
            <person name="Xiao H."/>
            <person name="Zhou Y."/>
        </authorList>
    </citation>
    <scope>NUCLEOTIDE SEQUENCE [LARGE SCALE GENOMIC DNA]</scope>
    <source>
        <strain evidence="3">cv. Pinot noir / PN40024</strain>
        <tissue evidence="2">Leaf</tissue>
    </source>
</reference>
<feature type="region of interest" description="Disordered" evidence="1">
    <location>
        <begin position="31"/>
        <end position="69"/>
    </location>
</feature>